<proteinExistence type="predicted"/>
<gene>
    <name evidence="1" type="ORF">CINCED_3A014382</name>
</gene>
<dbReference type="AlphaFoldDB" id="A0A5E4MBN2"/>
<keyword evidence="2" id="KW-1185">Reference proteome</keyword>
<accession>A0A5E4MBN2</accession>
<reference evidence="1 2" key="1">
    <citation type="submission" date="2019-08" db="EMBL/GenBank/DDBJ databases">
        <authorList>
            <person name="Alioto T."/>
            <person name="Alioto T."/>
            <person name="Gomez Garrido J."/>
        </authorList>
    </citation>
    <scope>NUCLEOTIDE SEQUENCE [LARGE SCALE GENOMIC DNA]</scope>
</reference>
<dbReference type="EMBL" id="CABPRJ010000484">
    <property type="protein sequence ID" value="VVC28866.1"/>
    <property type="molecule type" value="Genomic_DNA"/>
</dbReference>
<sequence length="104" mass="12048">MTIVDITGLEDILDNAVYGYHLSGYSDLWPVRRTTMIGRHCHIKQYIVIILLFDCTCNPLEILNLRRIGSLNTSLQVPLHFCQQEINDQKFNNDFQNFFSIDGV</sequence>
<organism evidence="1 2">
    <name type="scientific">Cinara cedri</name>
    <dbReference type="NCBI Taxonomy" id="506608"/>
    <lineage>
        <taxon>Eukaryota</taxon>
        <taxon>Metazoa</taxon>
        <taxon>Ecdysozoa</taxon>
        <taxon>Arthropoda</taxon>
        <taxon>Hexapoda</taxon>
        <taxon>Insecta</taxon>
        <taxon>Pterygota</taxon>
        <taxon>Neoptera</taxon>
        <taxon>Paraneoptera</taxon>
        <taxon>Hemiptera</taxon>
        <taxon>Sternorrhyncha</taxon>
        <taxon>Aphidomorpha</taxon>
        <taxon>Aphidoidea</taxon>
        <taxon>Aphididae</taxon>
        <taxon>Lachninae</taxon>
        <taxon>Cinara</taxon>
    </lineage>
</organism>
<dbReference type="Proteomes" id="UP000325440">
    <property type="component" value="Unassembled WGS sequence"/>
</dbReference>
<protein>
    <submittedName>
        <fullName evidence="1">Uncharacterized protein</fullName>
    </submittedName>
</protein>
<evidence type="ECO:0000313" key="1">
    <source>
        <dbReference type="EMBL" id="VVC28866.1"/>
    </source>
</evidence>
<evidence type="ECO:0000313" key="2">
    <source>
        <dbReference type="Proteomes" id="UP000325440"/>
    </source>
</evidence>
<name>A0A5E4MBN2_9HEMI</name>